<evidence type="ECO:0000313" key="3">
    <source>
        <dbReference type="Proteomes" id="UP001293593"/>
    </source>
</evidence>
<dbReference type="InterPro" id="IPR053232">
    <property type="entry name" value="DnaJ_C/III_chloroplastic"/>
</dbReference>
<dbReference type="Pfam" id="PF00226">
    <property type="entry name" value="DnaJ"/>
    <property type="match status" value="1"/>
</dbReference>
<sequence length="197" mass="22239">MACNGLSTISASDSRFFNLSTPPISSLKSLKFSSIRVPSSRSASFKPRALSVAEPYFSSPLSSEPSKLSFYELLGIPESGSLLDIKQAYKQLARKYHPDVSPPDRADESTKIFILVREAYETLSDPQRRAMYDRAIHLGYSTGGYDDEMAEIKKGWRACWEVQLAGLNYRRTYKYGDRSQSWASRVRRTHNEAGFSK</sequence>
<dbReference type="PANTHER" id="PTHR45090:SF4">
    <property type="entry name" value="J DOMAIN-CONTAINING PROTEIN"/>
    <property type="match status" value="1"/>
</dbReference>
<dbReference type="CDD" id="cd06257">
    <property type="entry name" value="DnaJ"/>
    <property type="match status" value="1"/>
</dbReference>
<comment type="caution">
    <text evidence="2">The sequence shown here is derived from an EMBL/GenBank/DDBJ whole genome shotgun (WGS) entry which is preliminary data.</text>
</comment>
<feature type="domain" description="J" evidence="1">
    <location>
        <begin position="69"/>
        <end position="136"/>
    </location>
</feature>
<dbReference type="AlphaFoldDB" id="A0AAE1M925"/>
<protein>
    <recommendedName>
        <fullName evidence="1">J domain-containing protein</fullName>
    </recommendedName>
</protein>
<dbReference type="PROSITE" id="PS00636">
    <property type="entry name" value="DNAJ_1"/>
    <property type="match status" value="1"/>
</dbReference>
<dbReference type="SUPFAM" id="SSF46565">
    <property type="entry name" value="Chaperone J-domain"/>
    <property type="match status" value="1"/>
</dbReference>
<organism evidence="2 3">
    <name type="scientific">Acacia crassicarpa</name>
    <name type="common">northern wattle</name>
    <dbReference type="NCBI Taxonomy" id="499986"/>
    <lineage>
        <taxon>Eukaryota</taxon>
        <taxon>Viridiplantae</taxon>
        <taxon>Streptophyta</taxon>
        <taxon>Embryophyta</taxon>
        <taxon>Tracheophyta</taxon>
        <taxon>Spermatophyta</taxon>
        <taxon>Magnoliopsida</taxon>
        <taxon>eudicotyledons</taxon>
        <taxon>Gunneridae</taxon>
        <taxon>Pentapetalae</taxon>
        <taxon>rosids</taxon>
        <taxon>fabids</taxon>
        <taxon>Fabales</taxon>
        <taxon>Fabaceae</taxon>
        <taxon>Caesalpinioideae</taxon>
        <taxon>mimosoid clade</taxon>
        <taxon>Acacieae</taxon>
        <taxon>Acacia</taxon>
    </lineage>
</organism>
<dbReference type="InterPro" id="IPR018253">
    <property type="entry name" value="DnaJ_domain_CS"/>
</dbReference>
<dbReference type="InterPro" id="IPR036869">
    <property type="entry name" value="J_dom_sf"/>
</dbReference>
<evidence type="ECO:0000259" key="1">
    <source>
        <dbReference type="PROSITE" id="PS50076"/>
    </source>
</evidence>
<dbReference type="InterPro" id="IPR001623">
    <property type="entry name" value="DnaJ_domain"/>
</dbReference>
<dbReference type="Proteomes" id="UP001293593">
    <property type="component" value="Unassembled WGS sequence"/>
</dbReference>
<dbReference type="SMART" id="SM00271">
    <property type="entry name" value="DnaJ"/>
    <property type="match status" value="1"/>
</dbReference>
<dbReference type="Gene3D" id="1.10.287.110">
    <property type="entry name" value="DnaJ domain"/>
    <property type="match status" value="1"/>
</dbReference>
<dbReference type="PANTHER" id="PTHR45090">
    <property type="entry name" value="CHAPERONE PROTEIN DNAJ 20 CHLOROPLASTIC"/>
    <property type="match status" value="1"/>
</dbReference>
<name>A0AAE1M925_9FABA</name>
<keyword evidence="3" id="KW-1185">Reference proteome</keyword>
<accession>A0AAE1M925</accession>
<evidence type="ECO:0000313" key="2">
    <source>
        <dbReference type="EMBL" id="KAK4258217.1"/>
    </source>
</evidence>
<reference evidence="2" key="1">
    <citation type="submission" date="2023-10" db="EMBL/GenBank/DDBJ databases">
        <title>Chromosome-level genome of the transformable northern wattle, Acacia crassicarpa.</title>
        <authorList>
            <person name="Massaro I."/>
            <person name="Sinha N.R."/>
            <person name="Poethig S."/>
            <person name="Leichty A.R."/>
        </authorList>
    </citation>
    <scope>NUCLEOTIDE SEQUENCE</scope>
    <source>
        <strain evidence="2">Acra3RX</strain>
        <tissue evidence="2">Leaf</tissue>
    </source>
</reference>
<proteinExistence type="predicted"/>
<dbReference type="EMBL" id="JAWXYG010000012">
    <property type="protein sequence ID" value="KAK4258217.1"/>
    <property type="molecule type" value="Genomic_DNA"/>
</dbReference>
<dbReference type="GO" id="GO:0009507">
    <property type="term" value="C:chloroplast"/>
    <property type="evidence" value="ECO:0007669"/>
    <property type="project" value="TreeGrafter"/>
</dbReference>
<dbReference type="PROSITE" id="PS50076">
    <property type="entry name" value="DNAJ_2"/>
    <property type="match status" value="1"/>
</dbReference>
<gene>
    <name evidence="2" type="ORF">QN277_007689</name>
</gene>
<dbReference type="PRINTS" id="PR00625">
    <property type="entry name" value="JDOMAIN"/>
</dbReference>